<evidence type="ECO:0000313" key="3">
    <source>
        <dbReference type="Proteomes" id="UP000266723"/>
    </source>
</evidence>
<gene>
    <name evidence="2" type="ORF">DY000_02021960</name>
</gene>
<reference evidence="2 3" key="1">
    <citation type="journal article" date="2020" name="BMC Genomics">
        <title>Intraspecific diversification of the crop wild relative Brassica cretica Lam. using demographic model selection.</title>
        <authorList>
            <person name="Kioukis A."/>
            <person name="Michalopoulou V.A."/>
            <person name="Briers L."/>
            <person name="Pirintsos S."/>
            <person name="Studholme D.J."/>
            <person name="Pavlidis P."/>
            <person name="Sarris P.F."/>
        </authorList>
    </citation>
    <scope>NUCLEOTIDE SEQUENCE [LARGE SCALE GENOMIC DNA]</scope>
    <source>
        <strain evidence="3">cv. PFS-1207/04</strain>
    </source>
</reference>
<name>A0ABQ7E8R2_BRACR</name>
<accession>A0ABQ7E8R2</accession>
<feature type="compositionally biased region" description="Polar residues" evidence="1">
    <location>
        <begin position="162"/>
        <end position="171"/>
    </location>
</feature>
<proteinExistence type="predicted"/>
<organism evidence="2 3">
    <name type="scientific">Brassica cretica</name>
    <name type="common">Mustard</name>
    <dbReference type="NCBI Taxonomy" id="69181"/>
    <lineage>
        <taxon>Eukaryota</taxon>
        <taxon>Viridiplantae</taxon>
        <taxon>Streptophyta</taxon>
        <taxon>Embryophyta</taxon>
        <taxon>Tracheophyta</taxon>
        <taxon>Spermatophyta</taxon>
        <taxon>Magnoliopsida</taxon>
        <taxon>eudicotyledons</taxon>
        <taxon>Gunneridae</taxon>
        <taxon>Pentapetalae</taxon>
        <taxon>rosids</taxon>
        <taxon>malvids</taxon>
        <taxon>Brassicales</taxon>
        <taxon>Brassicaceae</taxon>
        <taxon>Brassiceae</taxon>
        <taxon>Brassica</taxon>
    </lineage>
</organism>
<protein>
    <submittedName>
        <fullName evidence="2">Uncharacterized protein</fullName>
    </submittedName>
</protein>
<dbReference type="EMBL" id="QGKV02000299">
    <property type="protein sequence ID" value="KAF3592810.1"/>
    <property type="molecule type" value="Genomic_DNA"/>
</dbReference>
<feature type="region of interest" description="Disordered" evidence="1">
    <location>
        <begin position="109"/>
        <end position="171"/>
    </location>
</feature>
<evidence type="ECO:0000313" key="2">
    <source>
        <dbReference type="EMBL" id="KAF3592810.1"/>
    </source>
</evidence>
<evidence type="ECO:0000256" key="1">
    <source>
        <dbReference type="SAM" id="MobiDB-lite"/>
    </source>
</evidence>
<dbReference type="Proteomes" id="UP000266723">
    <property type="component" value="Unassembled WGS sequence"/>
</dbReference>
<sequence>MFDGRCRSMEDECLRSTVVSECRSTGLVHGSMVVDKNRATNKCCCRSMRSALLCGLNAPTLQDLSSILINEPLGSRFLDHPWNSARPFAELDQVQFGDRPSWIEHGFSSAVRRAGPSPDQRTAEMDRTRIQPRRLPSWTKFSSANGRAGSNADSARPLAELDQSSSANSRAGSTGVRLHLVLVTPLPRLHRTHFCFESIRDLGCNTQSKTLTWPMFRELQEGFGSKLFEDECDE</sequence>
<comment type="caution">
    <text evidence="2">The sequence shown here is derived from an EMBL/GenBank/DDBJ whole genome shotgun (WGS) entry which is preliminary data.</text>
</comment>
<keyword evidence="3" id="KW-1185">Reference proteome</keyword>